<comment type="caution">
    <text evidence="3">The sequence shown here is derived from an EMBL/GenBank/DDBJ whole genome shotgun (WGS) entry which is preliminary data.</text>
</comment>
<dbReference type="SUPFAM" id="SSF56112">
    <property type="entry name" value="Protein kinase-like (PK-like)"/>
    <property type="match status" value="1"/>
</dbReference>
<dbReference type="Gene3D" id="1.10.510.10">
    <property type="entry name" value="Transferase(Phosphotransferase) domain 1"/>
    <property type="match status" value="1"/>
</dbReference>
<gene>
    <name evidence="3" type="ORF">GGI19_006225</name>
</gene>
<sequence>MAASASARSGNAMVASNTTPAAIRTKDSLPPSDDKKLEGRRKWLYNELWDRGETMDFHVFLGHLTLPPVDDPFEIVAPRLFHSLAESAPFLNVNRMTQARMEGSAVLQPSGAFENSSFFTLDKEKAVNAYFQRLVDLMYDEAAIHNADSDQAEGNGKRVPERMYDLADYQTKEIPGGGKHTMDLAFFYPRRPESINNVHIIVEAKLAKIRGKISAKTFGQISDYQYSVWKAQRTRAFVPVLLLHGTQLDLVVFTRAHGYRVRLGPVCYDKKSVCEQDIRDVRLTMARLYYLITRPSESFGHICDVRKGQEHLRFVHGSGKDSILAVAKSSRKSRTDSVSLTGYVERFINPRNRLAHVFDTLYLKTSTFLKLSWTPVDRMPEGAVYEILEKVRVKGVPKLHAQGLLKENFFGYRLEYLILEDCGSSIEAYLVSRHKGDLWSDAFYESVKSIVQQTLRCLVQARVKGDILHRDVSIGNIRVARDGTVKIIDWGYAKVIDDKDMDGDDEAARGRKALLATTAKRWKYDSNEVLGNEEAHDPLTGTQLYMSIPVLAGATVRGVSDDIESLFYVVLYVLASLQTTRDKVACGFDELKNMTLAAVRAGCLADEATFLRFFGISSCSAKLRKLLCDLRRFLF</sequence>
<dbReference type="GO" id="GO:0004672">
    <property type="term" value="F:protein kinase activity"/>
    <property type="evidence" value="ECO:0007669"/>
    <property type="project" value="InterPro"/>
</dbReference>
<dbReference type="AlphaFoldDB" id="A0A9W8L6S2"/>
<dbReference type="InterPro" id="IPR000719">
    <property type="entry name" value="Prot_kinase_dom"/>
</dbReference>
<dbReference type="OrthoDB" id="5592585at2759"/>
<accession>A0A9W8L6S2</accession>
<dbReference type="PANTHER" id="PTHR38248:SF2">
    <property type="entry name" value="FUNK1 11"/>
    <property type="match status" value="1"/>
</dbReference>
<feature type="region of interest" description="Disordered" evidence="1">
    <location>
        <begin position="1"/>
        <end position="34"/>
    </location>
</feature>
<organism evidence="3 4">
    <name type="scientific">Coemansia pectinata</name>
    <dbReference type="NCBI Taxonomy" id="1052879"/>
    <lineage>
        <taxon>Eukaryota</taxon>
        <taxon>Fungi</taxon>
        <taxon>Fungi incertae sedis</taxon>
        <taxon>Zoopagomycota</taxon>
        <taxon>Kickxellomycotina</taxon>
        <taxon>Kickxellomycetes</taxon>
        <taxon>Kickxellales</taxon>
        <taxon>Kickxellaceae</taxon>
        <taxon>Coemansia</taxon>
    </lineage>
</organism>
<dbReference type="EMBL" id="JANBUH010001177">
    <property type="protein sequence ID" value="KAJ2748175.1"/>
    <property type="molecule type" value="Genomic_DNA"/>
</dbReference>
<feature type="compositionally biased region" description="Basic and acidic residues" evidence="1">
    <location>
        <begin position="24"/>
        <end position="34"/>
    </location>
</feature>
<dbReference type="PROSITE" id="PS50011">
    <property type="entry name" value="PROTEIN_KINASE_DOM"/>
    <property type="match status" value="1"/>
</dbReference>
<proteinExistence type="predicted"/>
<feature type="domain" description="Protein kinase" evidence="2">
    <location>
        <begin position="312"/>
        <end position="635"/>
    </location>
</feature>
<evidence type="ECO:0000259" key="2">
    <source>
        <dbReference type="PROSITE" id="PS50011"/>
    </source>
</evidence>
<dbReference type="PANTHER" id="PTHR38248">
    <property type="entry name" value="FUNK1 6"/>
    <property type="match status" value="1"/>
</dbReference>
<feature type="compositionally biased region" description="Polar residues" evidence="1">
    <location>
        <begin position="1"/>
        <end position="20"/>
    </location>
</feature>
<evidence type="ECO:0000313" key="4">
    <source>
        <dbReference type="Proteomes" id="UP001140011"/>
    </source>
</evidence>
<evidence type="ECO:0000256" key="1">
    <source>
        <dbReference type="SAM" id="MobiDB-lite"/>
    </source>
</evidence>
<evidence type="ECO:0000313" key="3">
    <source>
        <dbReference type="EMBL" id="KAJ2748175.1"/>
    </source>
</evidence>
<dbReference type="Pfam" id="PF17667">
    <property type="entry name" value="Pkinase_fungal"/>
    <property type="match status" value="2"/>
</dbReference>
<dbReference type="GO" id="GO:0005524">
    <property type="term" value="F:ATP binding"/>
    <property type="evidence" value="ECO:0007669"/>
    <property type="project" value="InterPro"/>
</dbReference>
<reference evidence="3" key="1">
    <citation type="submission" date="2022-07" db="EMBL/GenBank/DDBJ databases">
        <title>Phylogenomic reconstructions and comparative analyses of Kickxellomycotina fungi.</title>
        <authorList>
            <person name="Reynolds N.K."/>
            <person name="Stajich J.E."/>
            <person name="Barry K."/>
            <person name="Grigoriev I.V."/>
            <person name="Crous P."/>
            <person name="Smith M.E."/>
        </authorList>
    </citation>
    <scope>NUCLEOTIDE SEQUENCE</scope>
    <source>
        <strain evidence="3">BCRC 34297</strain>
    </source>
</reference>
<dbReference type="InterPro" id="IPR040976">
    <property type="entry name" value="Pkinase_fungal"/>
</dbReference>
<name>A0A9W8L6S2_9FUNG</name>
<protein>
    <recommendedName>
        <fullName evidence="2">Protein kinase domain-containing protein</fullName>
    </recommendedName>
</protein>
<dbReference type="InterPro" id="IPR011009">
    <property type="entry name" value="Kinase-like_dom_sf"/>
</dbReference>
<feature type="non-terminal residue" evidence="3">
    <location>
        <position position="1"/>
    </location>
</feature>
<dbReference type="Proteomes" id="UP001140011">
    <property type="component" value="Unassembled WGS sequence"/>
</dbReference>
<keyword evidence="4" id="KW-1185">Reference proteome</keyword>